<name>A0AAD2WBE6_PSEPU</name>
<reference evidence="1 2" key="1">
    <citation type="submission" date="2013-02" db="EMBL/GenBank/DDBJ databases">
        <title>Insights into the proteome of triclosan-resistant Pseudomonas putida TRO1, isolated from activated sludge.</title>
        <authorList>
            <person name="Lolas I.B."/>
            <person name="Almeida B."/>
            <person name="Starnawski P.M."/>
            <person name="Soenderkaer M."/>
            <person name="Nielsen K.L."/>
            <person name="Nielsen J.L."/>
        </authorList>
    </citation>
    <scope>NUCLEOTIDE SEQUENCE [LARGE SCALE GENOMIC DNA]</scope>
    <source>
        <strain evidence="1 2">TRO1</strain>
    </source>
</reference>
<comment type="caution">
    <text evidence="1">The sequence shown here is derived from an EMBL/GenBank/DDBJ whole genome shotgun (WGS) entry which is preliminary data.</text>
</comment>
<proteinExistence type="predicted"/>
<protein>
    <submittedName>
        <fullName evidence="1">Uncharacterized protein</fullName>
    </submittedName>
</protein>
<accession>A0AAD2WBE6</accession>
<evidence type="ECO:0000313" key="1">
    <source>
        <dbReference type="EMBL" id="ENY77361.1"/>
    </source>
</evidence>
<dbReference type="EMBL" id="APBQ01000070">
    <property type="protein sequence ID" value="ENY77361.1"/>
    <property type="molecule type" value="Genomic_DNA"/>
</dbReference>
<sequence length="43" mass="4919">MLALPASENDTELENIVEADETYFLESFKGQRELPRQARHRGG</sequence>
<organism evidence="1 2">
    <name type="scientific">Pseudomonas putida TRO1</name>
    <dbReference type="NCBI Taxonomy" id="1227924"/>
    <lineage>
        <taxon>Bacteria</taxon>
        <taxon>Pseudomonadati</taxon>
        <taxon>Pseudomonadota</taxon>
        <taxon>Gammaproteobacteria</taxon>
        <taxon>Pseudomonadales</taxon>
        <taxon>Pseudomonadaceae</taxon>
        <taxon>Pseudomonas</taxon>
    </lineage>
</organism>
<gene>
    <name evidence="1" type="ORF">C206_12464</name>
</gene>
<dbReference type="AlphaFoldDB" id="A0AAD2WBE6"/>
<dbReference type="Proteomes" id="UP000013237">
    <property type="component" value="Unassembled WGS sequence"/>
</dbReference>
<evidence type="ECO:0000313" key="2">
    <source>
        <dbReference type="Proteomes" id="UP000013237"/>
    </source>
</evidence>